<protein>
    <submittedName>
        <fullName evidence="2">Uncharacterized protein</fullName>
    </submittedName>
</protein>
<evidence type="ECO:0000313" key="2">
    <source>
        <dbReference type="EMBL" id="CAB4147289.1"/>
    </source>
</evidence>
<evidence type="ECO:0000256" key="1">
    <source>
        <dbReference type="SAM" id="Phobius"/>
    </source>
</evidence>
<name>A0A6J5MUM8_9CAUD</name>
<gene>
    <name evidence="2" type="ORF">UFOVP432_22</name>
</gene>
<keyword evidence="1" id="KW-0812">Transmembrane</keyword>
<reference evidence="2" key="1">
    <citation type="submission" date="2020-04" db="EMBL/GenBank/DDBJ databases">
        <authorList>
            <person name="Chiriac C."/>
            <person name="Salcher M."/>
            <person name="Ghai R."/>
            <person name="Kavagutti S V."/>
        </authorList>
    </citation>
    <scope>NUCLEOTIDE SEQUENCE</scope>
</reference>
<organism evidence="2">
    <name type="scientific">uncultured Caudovirales phage</name>
    <dbReference type="NCBI Taxonomy" id="2100421"/>
    <lineage>
        <taxon>Viruses</taxon>
        <taxon>Duplodnaviria</taxon>
        <taxon>Heunggongvirae</taxon>
        <taxon>Uroviricota</taxon>
        <taxon>Caudoviricetes</taxon>
        <taxon>Peduoviridae</taxon>
        <taxon>Maltschvirus</taxon>
        <taxon>Maltschvirus maltsch</taxon>
    </lineage>
</organism>
<feature type="transmembrane region" description="Helical" evidence="1">
    <location>
        <begin position="6"/>
        <end position="29"/>
    </location>
</feature>
<dbReference type="EMBL" id="LR796487">
    <property type="protein sequence ID" value="CAB4147289.1"/>
    <property type="molecule type" value="Genomic_DNA"/>
</dbReference>
<keyword evidence="1" id="KW-0472">Membrane</keyword>
<accession>A0A6J5MUM8</accession>
<proteinExistence type="predicted"/>
<sequence>MNYEIWGWLVTITLFTLVALLIGVTWMVAVENGYDKGFKSGYKRGIADTKQTNVKVEKFTVRTHPSMRQKMLEADNEYLMEKVVSLWDRENK</sequence>
<keyword evidence="1" id="KW-1133">Transmembrane helix</keyword>